<evidence type="ECO:0000256" key="2">
    <source>
        <dbReference type="SAM" id="SignalP"/>
    </source>
</evidence>
<feature type="compositionally biased region" description="Low complexity" evidence="1">
    <location>
        <begin position="183"/>
        <end position="194"/>
    </location>
</feature>
<dbReference type="PANTHER" id="PTHR37909:SF1">
    <property type="entry name" value="S-ADENOSYL-L-METHIONINE-DEPENDENT METHYLTRANSFERASES SUPERFAMILY PROTEIN"/>
    <property type="match status" value="1"/>
</dbReference>
<proteinExistence type="predicted"/>
<dbReference type="InParanoid" id="A0A0G4FM25"/>
<feature type="compositionally biased region" description="Pro residues" evidence="1">
    <location>
        <begin position="150"/>
        <end position="168"/>
    </location>
</feature>
<dbReference type="PANTHER" id="PTHR37909">
    <property type="entry name" value="S-ADENOSYL-L-METHIONINE-DEPENDENT METHYLTRANSFERASES SUPERFAMILY PROTEIN"/>
    <property type="match status" value="1"/>
</dbReference>
<feature type="chain" id="PRO_5005188790" evidence="2">
    <location>
        <begin position="26"/>
        <end position="413"/>
    </location>
</feature>
<dbReference type="InterPro" id="IPR029063">
    <property type="entry name" value="SAM-dependent_MTases_sf"/>
</dbReference>
<dbReference type="EMBL" id="CDMY01000456">
    <property type="protein sequence ID" value="CEM14568.1"/>
    <property type="molecule type" value="Genomic_DNA"/>
</dbReference>
<evidence type="ECO:0000256" key="1">
    <source>
        <dbReference type="SAM" id="MobiDB-lite"/>
    </source>
</evidence>
<feature type="signal peptide" evidence="2">
    <location>
        <begin position="1"/>
        <end position="25"/>
    </location>
</feature>
<evidence type="ECO:0000313" key="4">
    <source>
        <dbReference type="Proteomes" id="UP000041254"/>
    </source>
</evidence>
<keyword evidence="2" id="KW-0732">Signal</keyword>
<dbReference type="AlphaFoldDB" id="A0A0G4FM25"/>
<accession>A0A0G4FM25</accession>
<organism evidence="3 4">
    <name type="scientific">Vitrella brassicaformis (strain CCMP3155)</name>
    <dbReference type="NCBI Taxonomy" id="1169540"/>
    <lineage>
        <taxon>Eukaryota</taxon>
        <taxon>Sar</taxon>
        <taxon>Alveolata</taxon>
        <taxon>Colpodellida</taxon>
        <taxon>Vitrellaceae</taxon>
        <taxon>Vitrella</taxon>
    </lineage>
</organism>
<evidence type="ECO:0000313" key="3">
    <source>
        <dbReference type="EMBL" id="CEM14568.1"/>
    </source>
</evidence>
<dbReference type="Gene3D" id="3.40.50.150">
    <property type="entry name" value="Vaccinia Virus protein VP39"/>
    <property type="match status" value="1"/>
</dbReference>
<feature type="region of interest" description="Disordered" evidence="1">
    <location>
        <begin position="122"/>
        <end position="217"/>
    </location>
</feature>
<gene>
    <name evidence="3" type="ORF">Vbra_21382</name>
</gene>
<dbReference type="VEuPathDB" id="CryptoDB:Vbra_21382"/>
<keyword evidence="4" id="KW-1185">Reference proteome</keyword>
<dbReference type="OrthoDB" id="186626at2759"/>
<protein>
    <submittedName>
        <fullName evidence="3">Uncharacterized protein</fullName>
    </submittedName>
</protein>
<sequence>MVLDVGILALTLINVLLHIHNPWQAAHHSTPRTCICSCDGQTPIHLNNHTNTNTNTNTARQSSSLPAAAPAVKAKKSTPQGDQPQQQPPPPPPPKKEGLGGLDESMLARLDNLKTSWIKKQQERLDAERAHVQAMKAGKTHPGNTGNPTPTVPVPYKPTQPPAQPQPPTTQTQKKREDKKAKTTTTATTAAAAADRSQIQGYPSHAPPGPRPADNEKSVVRRRADFGAFLLSLHPYGVGVMLGVGRGEFAVHLLKEWKTSPGLFLVDPYIHIWRGYDDPDNLSDKEHQLIYEDLRNRLAPYDGRHVFARDFSYSFAKKFAQDPTSPAPAFVYVDANHAHEAVTKDLESWWPLVGQGGVIAGGTYINRAGQKVFVKKAVDDFADKHQLKVYITTDDDVPSWYIIKRDVQTPILA</sequence>
<dbReference type="Proteomes" id="UP000041254">
    <property type="component" value="Unassembled WGS sequence"/>
</dbReference>
<feature type="region of interest" description="Disordered" evidence="1">
    <location>
        <begin position="49"/>
        <end position="101"/>
    </location>
</feature>
<feature type="compositionally biased region" description="Basic and acidic residues" evidence="1">
    <location>
        <begin position="122"/>
        <end position="131"/>
    </location>
</feature>
<feature type="compositionally biased region" description="Low complexity" evidence="1">
    <location>
        <begin position="49"/>
        <end position="85"/>
    </location>
</feature>
<dbReference type="Pfam" id="PF13578">
    <property type="entry name" value="Methyltransf_24"/>
    <property type="match status" value="1"/>
</dbReference>
<name>A0A0G4FM25_VITBC</name>
<reference evidence="3 4" key="1">
    <citation type="submission" date="2014-11" db="EMBL/GenBank/DDBJ databases">
        <authorList>
            <person name="Zhu J."/>
            <person name="Qi W."/>
            <person name="Song R."/>
        </authorList>
    </citation>
    <scope>NUCLEOTIDE SEQUENCE [LARGE SCALE GENOMIC DNA]</scope>
</reference>